<evidence type="ECO:0000313" key="1">
    <source>
        <dbReference type="EMBL" id="CAH0255305.1"/>
    </source>
</evidence>
<reference evidence="1" key="1">
    <citation type="submission" date="2021-11" db="EMBL/GenBank/DDBJ databases">
        <authorList>
            <person name="Bulgarelli D."/>
        </authorList>
    </citation>
    <scope>NUCLEOTIDE SEQUENCE</scope>
    <source>
        <strain evidence="1">Bi133</strain>
    </source>
</reference>
<name>A0A9W4L5A6_9BACI</name>
<protein>
    <submittedName>
        <fullName evidence="1">Uncharacterized protein</fullName>
    </submittedName>
</protein>
<sequence>MKRPLKRLFATFTKKALSDSLIIKKQRVYQEGGGPWESILQ</sequence>
<organism evidence="1 2">
    <name type="scientific">Peribacillus simplex</name>
    <dbReference type="NCBI Taxonomy" id="1478"/>
    <lineage>
        <taxon>Bacteria</taxon>
        <taxon>Bacillati</taxon>
        <taxon>Bacillota</taxon>
        <taxon>Bacilli</taxon>
        <taxon>Bacillales</taxon>
        <taxon>Bacillaceae</taxon>
        <taxon>Peribacillus</taxon>
    </lineage>
</organism>
<comment type="caution">
    <text evidence="1">The sequence shown here is derived from an EMBL/GenBank/DDBJ whole genome shotgun (WGS) entry which is preliminary data.</text>
</comment>
<dbReference type="Proteomes" id="UP000789326">
    <property type="component" value="Unassembled WGS sequence"/>
</dbReference>
<gene>
    <name evidence="1" type="ORF">SRABI133_03245</name>
</gene>
<dbReference type="AlphaFoldDB" id="A0A9W4L5A6"/>
<dbReference type="EMBL" id="CAKKMG010000049">
    <property type="protein sequence ID" value="CAH0255305.1"/>
    <property type="molecule type" value="Genomic_DNA"/>
</dbReference>
<accession>A0A9W4L5A6</accession>
<proteinExistence type="predicted"/>
<evidence type="ECO:0000313" key="2">
    <source>
        <dbReference type="Proteomes" id="UP000789326"/>
    </source>
</evidence>